<evidence type="ECO:0000256" key="3">
    <source>
        <dbReference type="SAM" id="MobiDB-lite"/>
    </source>
</evidence>
<dbReference type="AlphaFoldDB" id="A0A8J7WN70"/>
<evidence type="ECO:0000256" key="1">
    <source>
        <dbReference type="ARBA" id="ARBA00008520"/>
    </source>
</evidence>
<accession>A0A8J7WN70</accession>
<reference evidence="4" key="1">
    <citation type="submission" date="2021-04" db="EMBL/GenBank/DDBJ databases">
        <title>Genome based classification of Actinospica acidithermotolerans sp. nov., an actinobacterium isolated from an Indonesian hot spring.</title>
        <authorList>
            <person name="Kusuma A.B."/>
            <person name="Putra K.E."/>
            <person name="Nafisah S."/>
            <person name="Loh J."/>
            <person name="Nouioui I."/>
            <person name="Goodfellow M."/>
        </authorList>
    </citation>
    <scope>NUCLEOTIDE SEQUENCE</scope>
    <source>
        <strain evidence="4">DSM 45618</strain>
    </source>
</reference>
<comment type="caution">
    <text evidence="4">The sequence shown here is derived from an EMBL/GenBank/DDBJ whole genome shotgun (WGS) entry which is preliminary data.</text>
</comment>
<dbReference type="SUPFAM" id="SSF53850">
    <property type="entry name" value="Periplasmic binding protein-like II"/>
    <property type="match status" value="1"/>
</dbReference>
<keyword evidence="2" id="KW-0813">Transport</keyword>
<dbReference type="EMBL" id="JAGSXH010000022">
    <property type="protein sequence ID" value="MBS2963222.1"/>
    <property type="molecule type" value="Genomic_DNA"/>
</dbReference>
<proteinExistence type="inferred from homology"/>
<organism evidence="4 5">
    <name type="scientific">Actinocrinis puniceicyclus</name>
    <dbReference type="NCBI Taxonomy" id="977794"/>
    <lineage>
        <taxon>Bacteria</taxon>
        <taxon>Bacillati</taxon>
        <taxon>Actinomycetota</taxon>
        <taxon>Actinomycetes</taxon>
        <taxon>Catenulisporales</taxon>
        <taxon>Actinospicaceae</taxon>
        <taxon>Actinocrinis</taxon>
    </lineage>
</organism>
<evidence type="ECO:0000313" key="4">
    <source>
        <dbReference type="EMBL" id="MBS2963222.1"/>
    </source>
</evidence>
<dbReference type="PANTHER" id="PTHR43649:SF29">
    <property type="entry name" value="OSMOPROTECTIVE COMPOUNDS-BINDING PROTEIN GGTB"/>
    <property type="match status" value="1"/>
</dbReference>
<protein>
    <submittedName>
        <fullName evidence="4">Carbohydrate ABC transporter substrate-binding protein</fullName>
    </submittedName>
</protein>
<feature type="region of interest" description="Disordered" evidence="3">
    <location>
        <begin position="1"/>
        <end position="23"/>
    </location>
</feature>
<sequence length="468" mass="50489">MMFSTSGTRGPRTRSHDEHTRPHARRRALLTAAASASLLAAACSSGSKGTQATPSLTGDCAQYQAYAGHSGTTVTMFASIISPESDSLQKSWAQFTHCTGIKISYEGSNDFESQLGVRVSGGNAPDLAVIPQPGLLAQMVKTHKVVKPPADTVSNENNWAPIWKQYATVNGTFYAAPMSANMKSLVWYSPKAFRTAGYQVPTTWSDLMSLSAKIATSGKGKPWCGGISSGTATGWPATDWLEEVVLGKYGGQVYDDWVSHKAKFSDPQIQDAMKTVQNWMLNPAWVNGGFGGVKTIATTTFQDAGKPILKGDCWMLQQASFYEAQWPTGTQVGPDGDVFAFYLPAAGSTQTPVEGGGEFVTAFSSRPEVQAVQNYLSTPQWAEARIKVARGWVSANEKVDKTLYTDPIDQLSAKYLTDPNSTFRFDASDLMPAAIGSGEEWKAMTAWFAQGWNTTQVAQDIDSAWPSS</sequence>
<dbReference type="PANTHER" id="PTHR43649">
    <property type="entry name" value="ARABINOSE-BINDING PROTEIN-RELATED"/>
    <property type="match status" value="1"/>
</dbReference>
<name>A0A8J7WN70_9ACTN</name>
<dbReference type="InterPro" id="IPR050490">
    <property type="entry name" value="Bact_solute-bd_prot1"/>
</dbReference>
<evidence type="ECO:0000256" key="2">
    <source>
        <dbReference type="ARBA" id="ARBA00022448"/>
    </source>
</evidence>
<evidence type="ECO:0000313" key="5">
    <source>
        <dbReference type="Proteomes" id="UP000677913"/>
    </source>
</evidence>
<dbReference type="Gene3D" id="3.40.190.10">
    <property type="entry name" value="Periplasmic binding protein-like II"/>
    <property type="match status" value="2"/>
</dbReference>
<comment type="similarity">
    <text evidence="1">Belongs to the bacterial solute-binding protein 1 family.</text>
</comment>
<keyword evidence="5" id="KW-1185">Reference proteome</keyword>
<gene>
    <name evidence="4" type="ORF">KGA66_09205</name>
</gene>
<dbReference type="Proteomes" id="UP000677913">
    <property type="component" value="Unassembled WGS sequence"/>
</dbReference>